<evidence type="ECO:0000259" key="15">
    <source>
        <dbReference type="PROSITE" id="PS50929"/>
    </source>
</evidence>
<feature type="transmembrane region" description="Helical" evidence="13">
    <location>
        <begin position="305"/>
        <end position="324"/>
    </location>
</feature>
<keyword evidence="17" id="KW-1185">Reference proteome</keyword>
<accession>A0A5N0EGV4</accession>
<evidence type="ECO:0000256" key="12">
    <source>
        <dbReference type="SAM" id="MobiDB-lite"/>
    </source>
</evidence>
<dbReference type="InterPro" id="IPR036640">
    <property type="entry name" value="ABC1_TM_sf"/>
</dbReference>
<keyword evidence="10 13" id="KW-0472">Membrane</keyword>
<dbReference type="SMART" id="SM00382">
    <property type="entry name" value="AAA"/>
    <property type="match status" value="1"/>
</dbReference>
<evidence type="ECO:0000256" key="2">
    <source>
        <dbReference type="ARBA" id="ARBA00022448"/>
    </source>
</evidence>
<dbReference type="PANTHER" id="PTHR24221:SF654">
    <property type="entry name" value="ATP-BINDING CASSETTE SUB-FAMILY B MEMBER 6"/>
    <property type="match status" value="1"/>
</dbReference>
<dbReference type="GO" id="GO:0005886">
    <property type="term" value="C:plasma membrane"/>
    <property type="evidence" value="ECO:0007669"/>
    <property type="project" value="UniProtKB-SubCell"/>
</dbReference>
<organism evidence="16 17">
    <name type="scientific">Nocardia colli</name>
    <dbReference type="NCBI Taxonomy" id="2545717"/>
    <lineage>
        <taxon>Bacteria</taxon>
        <taxon>Bacillati</taxon>
        <taxon>Actinomycetota</taxon>
        <taxon>Actinomycetes</taxon>
        <taxon>Mycobacteriales</taxon>
        <taxon>Nocardiaceae</taxon>
        <taxon>Nocardia</taxon>
    </lineage>
</organism>
<dbReference type="InterPro" id="IPR003439">
    <property type="entry name" value="ABC_transporter-like_ATP-bd"/>
</dbReference>
<dbReference type="GO" id="GO:0005524">
    <property type="term" value="F:ATP binding"/>
    <property type="evidence" value="ECO:0007669"/>
    <property type="project" value="UniProtKB-KW"/>
</dbReference>
<dbReference type="InterPro" id="IPR039421">
    <property type="entry name" value="Type_1_exporter"/>
</dbReference>
<dbReference type="InterPro" id="IPR017871">
    <property type="entry name" value="ABC_transporter-like_CS"/>
</dbReference>
<dbReference type="RefSeq" id="WP_150404070.1">
    <property type="nucleotide sequence ID" value="NZ_VXLC01000011.1"/>
</dbReference>
<dbReference type="PANTHER" id="PTHR24221">
    <property type="entry name" value="ATP-BINDING CASSETTE SUB-FAMILY B"/>
    <property type="match status" value="1"/>
</dbReference>
<keyword evidence="7 16" id="KW-0067">ATP-binding</keyword>
<evidence type="ECO:0000256" key="9">
    <source>
        <dbReference type="ARBA" id="ARBA00022989"/>
    </source>
</evidence>
<evidence type="ECO:0000259" key="14">
    <source>
        <dbReference type="PROSITE" id="PS50893"/>
    </source>
</evidence>
<evidence type="ECO:0000256" key="1">
    <source>
        <dbReference type="ARBA" id="ARBA00004429"/>
    </source>
</evidence>
<keyword evidence="4" id="KW-0997">Cell inner membrane</keyword>
<feature type="transmembrane region" description="Helical" evidence="13">
    <location>
        <begin position="185"/>
        <end position="201"/>
    </location>
</feature>
<feature type="region of interest" description="Disordered" evidence="12">
    <location>
        <begin position="1"/>
        <end position="21"/>
    </location>
</feature>
<evidence type="ECO:0000256" key="3">
    <source>
        <dbReference type="ARBA" id="ARBA00022475"/>
    </source>
</evidence>
<dbReference type="SUPFAM" id="SSF52540">
    <property type="entry name" value="P-loop containing nucleoside triphosphate hydrolases"/>
    <property type="match status" value="1"/>
</dbReference>
<keyword evidence="2" id="KW-0813">Transport</keyword>
<feature type="domain" description="ABC transporter" evidence="14">
    <location>
        <begin position="365"/>
        <end position="598"/>
    </location>
</feature>
<dbReference type="SUPFAM" id="SSF90123">
    <property type="entry name" value="ABC transporter transmembrane region"/>
    <property type="match status" value="1"/>
</dbReference>
<sequence length="615" mass="66985">MTVEVAPLPAAEAGNRPPKAVQKARKQQEKLARKEILAPVRHTLTLASLIMAVASVCTVVPFVLIVEACRELLADQVDTDRVWRLVWVAMLVLLVRGLLQAVALTWSHLVDPGYQLTVRRALAAKLTRVPLGWFGERTSSEVKKYLQDDVEALHYLVAHARLEFVGAVIVPLVTLGYLVTVDWRLTLVLLIPLLAYAISLSKMMDQDSRDRLAVYNRWEHRVQEATIEFVDGIQVVRAFGQAGKAHSVFQDAVDGQARSLDRWKTPMIRLQSASDVVLAPVFVMLLIVLAGLAGVGLDWFVPLDVLPFLLVGLGLGSSLLGLGYGGQALRAAGAAAVRLHELQQTPELATGTHTSPVATEEQGVVRFESVGFGYRTDHQVLHDLDLELRPGTLTALVGPSGSGKSTLGKLVPRFYDVDSGRITIGGRDIRDYSTEELYRTVGFVFQDVRLIRGTIRENLRLADQNADDQALERAARAAQIHDRIMALPRGYDSEIGVDASLSGGEAQRLSIARALLADSPVLVLDEATAFADPESEAAVQDALAVLVAGRTVLVIAHRLHTITGVDRILVLENGTIVEQGDHLSLYTAGGTYQRLWEINEAALGAVSLIEKEAAR</sequence>
<name>A0A5N0EGV4_9NOCA</name>
<evidence type="ECO:0000313" key="17">
    <source>
        <dbReference type="Proteomes" id="UP000323876"/>
    </source>
</evidence>
<keyword evidence="6" id="KW-0547">Nucleotide-binding</keyword>
<dbReference type="InterPro" id="IPR027417">
    <property type="entry name" value="P-loop_NTPase"/>
</dbReference>
<comment type="subcellular location">
    <subcellularLocation>
        <location evidence="1">Cell inner membrane</location>
        <topology evidence="1">Multi-pass membrane protein</topology>
    </subcellularLocation>
</comment>
<dbReference type="Pfam" id="PF00664">
    <property type="entry name" value="ABC_membrane"/>
    <property type="match status" value="1"/>
</dbReference>
<evidence type="ECO:0000313" key="16">
    <source>
        <dbReference type="EMBL" id="KAA8886611.1"/>
    </source>
</evidence>
<keyword evidence="9 13" id="KW-1133">Transmembrane helix</keyword>
<evidence type="ECO:0000256" key="13">
    <source>
        <dbReference type="SAM" id="Phobius"/>
    </source>
</evidence>
<evidence type="ECO:0000256" key="5">
    <source>
        <dbReference type="ARBA" id="ARBA00022692"/>
    </source>
</evidence>
<gene>
    <name evidence="16" type="ORF">F3087_22830</name>
</gene>
<dbReference type="PROSITE" id="PS00211">
    <property type="entry name" value="ABC_TRANSPORTER_1"/>
    <property type="match status" value="1"/>
</dbReference>
<feature type="domain" description="ABC transmembrane type-1" evidence="15">
    <location>
        <begin position="46"/>
        <end position="344"/>
    </location>
</feature>
<evidence type="ECO:0000256" key="11">
    <source>
        <dbReference type="ARBA" id="ARBA00023455"/>
    </source>
</evidence>
<protein>
    <submittedName>
        <fullName evidence="16">ABC transporter ATP-binding protein</fullName>
    </submittedName>
</protein>
<dbReference type="AlphaFoldDB" id="A0A5N0EGV4"/>
<dbReference type="GO" id="GO:0140359">
    <property type="term" value="F:ABC-type transporter activity"/>
    <property type="evidence" value="ECO:0007669"/>
    <property type="project" value="InterPro"/>
</dbReference>
<evidence type="ECO:0000256" key="8">
    <source>
        <dbReference type="ARBA" id="ARBA00022967"/>
    </source>
</evidence>
<dbReference type="InterPro" id="IPR011527">
    <property type="entry name" value="ABC1_TM_dom"/>
</dbReference>
<dbReference type="Pfam" id="PF00005">
    <property type="entry name" value="ABC_tran"/>
    <property type="match status" value="1"/>
</dbReference>
<dbReference type="InterPro" id="IPR003593">
    <property type="entry name" value="AAA+_ATPase"/>
</dbReference>
<dbReference type="PROSITE" id="PS50893">
    <property type="entry name" value="ABC_TRANSPORTER_2"/>
    <property type="match status" value="1"/>
</dbReference>
<dbReference type="GO" id="GO:0016887">
    <property type="term" value="F:ATP hydrolysis activity"/>
    <property type="evidence" value="ECO:0007669"/>
    <property type="project" value="InterPro"/>
</dbReference>
<feature type="transmembrane region" description="Helical" evidence="13">
    <location>
        <begin position="85"/>
        <end position="110"/>
    </location>
</feature>
<feature type="transmembrane region" description="Helical" evidence="13">
    <location>
        <begin position="43"/>
        <end position="65"/>
    </location>
</feature>
<comment type="caution">
    <text evidence="16">The sequence shown here is derived from an EMBL/GenBank/DDBJ whole genome shotgun (WGS) entry which is preliminary data.</text>
</comment>
<keyword evidence="8" id="KW-1278">Translocase</keyword>
<evidence type="ECO:0000256" key="4">
    <source>
        <dbReference type="ARBA" id="ARBA00022519"/>
    </source>
</evidence>
<dbReference type="Proteomes" id="UP000323876">
    <property type="component" value="Unassembled WGS sequence"/>
</dbReference>
<reference evidence="16 17" key="1">
    <citation type="submission" date="2019-09" db="EMBL/GenBank/DDBJ databases">
        <authorList>
            <person name="Wang X."/>
        </authorList>
    </citation>
    <scope>NUCLEOTIDE SEQUENCE [LARGE SCALE GENOMIC DNA]</scope>
    <source>
        <strain evidence="16 17">CICC 11023</strain>
    </source>
</reference>
<evidence type="ECO:0000256" key="6">
    <source>
        <dbReference type="ARBA" id="ARBA00022741"/>
    </source>
</evidence>
<proteinExistence type="inferred from homology"/>
<evidence type="ECO:0000256" key="10">
    <source>
        <dbReference type="ARBA" id="ARBA00023136"/>
    </source>
</evidence>
<evidence type="ECO:0000256" key="7">
    <source>
        <dbReference type="ARBA" id="ARBA00022840"/>
    </source>
</evidence>
<dbReference type="EMBL" id="VXLC01000011">
    <property type="protein sequence ID" value="KAA8886611.1"/>
    <property type="molecule type" value="Genomic_DNA"/>
</dbReference>
<dbReference type="PROSITE" id="PS50929">
    <property type="entry name" value="ABC_TM1F"/>
    <property type="match status" value="1"/>
</dbReference>
<dbReference type="OrthoDB" id="9806127at2"/>
<keyword evidence="3" id="KW-1003">Cell membrane</keyword>
<dbReference type="FunFam" id="3.40.50.300:FF:000221">
    <property type="entry name" value="Multidrug ABC transporter ATP-binding protein"/>
    <property type="match status" value="1"/>
</dbReference>
<dbReference type="Gene3D" id="1.20.1560.10">
    <property type="entry name" value="ABC transporter type 1, transmembrane domain"/>
    <property type="match status" value="1"/>
</dbReference>
<comment type="similarity">
    <text evidence="11">Belongs to the ABC transporter superfamily. Siderophore-Fe(3+) uptake transporter (SIUT) (TC 3.A.1.21) family.</text>
</comment>
<dbReference type="Gene3D" id="3.40.50.300">
    <property type="entry name" value="P-loop containing nucleotide triphosphate hydrolases"/>
    <property type="match status" value="1"/>
</dbReference>
<keyword evidence="5 13" id="KW-0812">Transmembrane</keyword>
<feature type="transmembrane region" description="Helical" evidence="13">
    <location>
        <begin position="276"/>
        <end position="299"/>
    </location>
</feature>